<dbReference type="PIRSF" id="PIRSF008502">
    <property type="entry name" value="UCP008502"/>
    <property type="match status" value="1"/>
</dbReference>
<organism evidence="1">
    <name type="scientific">mine drainage metagenome</name>
    <dbReference type="NCBI Taxonomy" id="410659"/>
    <lineage>
        <taxon>unclassified sequences</taxon>
        <taxon>metagenomes</taxon>
        <taxon>ecological metagenomes</taxon>
    </lineage>
</organism>
<dbReference type="InterPro" id="IPR012545">
    <property type="entry name" value="DUF1697"/>
</dbReference>
<reference evidence="1" key="1">
    <citation type="submission" date="2016-10" db="EMBL/GenBank/DDBJ databases">
        <title>Sequence of Gallionella enrichment culture.</title>
        <authorList>
            <person name="Poehlein A."/>
            <person name="Muehling M."/>
            <person name="Daniel R."/>
        </authorList>
    </citation>
    <scope>NUCLEOTIDE SEQUENCE</scope>
</reference>
<evidence type="ECO:0000313" key="1">
    <source>
        <dbReference type="EMBL" id="OIQ99530.1"/>
    </source>
</evidence>
<protein>
    <recommendedName>
        <fullName evidence="2">Protein containing DUF1697</fullName>
    </recommendedName>
</protein>
<name>A0A1J5RV31_9ZZZZ</name>
<dbReference type="Gene3D" id="3.30.70.1280">
    <property type="entry name" value="SP0830-like domains"/>
    <property type="match status" value="1"/>
</dbReference>
<dbReference type="PANTHER" id="PTHR36439:SF1">
    <property type="entry name" value="DUF1697 DOMAIN-CONTAINING PROTEIN"/>
    <property type="match status" value="1"/>
</dbReference>
<dbReference type="AlphaFoldDB" id="A0A1J5RV31"/>
<comment type="caution">
    <text evidence="1">The sequence shown here is derived from an EMBL/GenBank/DDBJ whole genome shotgun (WGS) entry which is preliminary data.</text>
</comment>
<sequence length="177" mass="19019">MTTLIALLRGINIGGNNPLPMKELSALLTGMGLRDVQTYIQSGNVVFRCDVKNRAALATKISAAIEAQHGFAPHVLLLDAAELRKAMAGNPYPEAEDDPKSLSLLFLDEAPPHPDLKSLEAIRTGSERFKLAGKVFYLHAPEGFGRSRLAARAEKLLGVAASGRNWNTVCKLAQMAG</sequence>
<evidence type="ECO:0008006" key="2">
    <source>
        <dbReference type="Google" id="ProtNLM"/>
    </source>
</evidence>
<proteinExistence type="predicted"/>
<dbReference type="Pfam" id="PF08002">
    <property type="entry name" value="DUF1697"/>
    <property type="match status" value="1"/>
</dbReference>
<accession>A0A1J5RV31</accession>
<dbReference type="EMBL" id="MLJW01000105">
    <property type="protein sequence ID" value="OIQ99530.1"/>
    <property type="molecule type" value="Genomic_DNA"/>
</dbReference>
<dbReference type="SUPFAM" id="SSF160379">
    <property type="entry name" value="SP0830-like"/>
    <property type="match status" value="1"/>
</dbReference>
<gene>
    <name evidence="1" type="ORF">GALL_184670</name>
</gene>
<dbReference type="PANTHER" id="PTHR36439">
    <property type="entry name" value="BLL4334 PROTEIN"/>
    <property type="match status" value="1"/>
</dbReference>